<evidence type="ECO:0000313" key="2">
    <source>
        <dbReference type="Proteomes" id="UP000604046"/>
    </source>
</evidence>
<comment type="caution">
    <text evidence="1">The sequence shown here is derived from an EMBL/GenBank/DDBJ whole genome shotgun (WGS) entry which is preliminary data.</text>
</comment>
<evidence type="ECO:0000313" key="1">
    <source>
        <dbReference type="EMBL" id="CAE7248284.1"/>
    </source>
</evidence>
<dbReference type="EMBL" id="CAJNDS010001113">
    <property type="protein sequence ID" value="CAE7248284.1"/>
    <property type="molecule type" value="Genomic_DNA"/>
</dbReference>
<accession>A0A812LQL0</accession>
<keyword evidence="2" id="KW-1185">Reference proteome</keyword>
<dbReference type="AlphaFoldDB" id="A0A812LQL0"/>
<dbReference type="Proteomes" id="UP000604046">
    <property type="component" value="Unassembled WGS sequence"/>
</dbReference>
<proteinExistence type="predicted"/>
<protein>
    <submittedName>
        <fullName evidence="1">Uncharacterized protein</fullName>
    </submittedName>
</protein>
<reference evidence="1" key="1">
    <citation type="submission" date="2021-02" db="EMBL/GenBank/DDBJ databases">
        <authorList>
            <person name="Dougan E. K."/>
            <person name="Rhodes N."/>
            <person name="Thang M."/>
            <person name="Chan C."/>
        </authorList>
    </citation>
    <scope>NUCLEOTIDE SEQUENCE</scope>
</reference>
<gene>
    <name evidence="1" type="ORF">SNAT2548_LOCUS12004</name>
</gene>
<sequence length="147" mass="16298">MQTEPRPSQQSAGWSEGRHQTRKLKAVVASCSAGFACGNGDGRHGCGLLLFFAPPSARKNRQPRAFGERQKRSVHQAPTAFGRKSKGLTMAETLRRGSLNFDVDLVINLQLARVDDVAHRVEQFVPAHRSFLVSLRLHFVQGHMQPV</sequence>
<organism evidence="1 2">
    <name type="scientific">Symbiodinium natans</name>
    <dbReference type="NCBI Taxonomy" id="878477"/>
    <lineage>
        <taxon>Eukaryota</taxon>
        <taxon>Sar</taxon>
        <taxon>Alveolata</taxon>
        <taxon>Dinophyceae</taxon>
        <taxon>Suessiales</taxon>
        <taxon>Symbiodiniaceae</taxon>
        <taxon>Symbiodinium</taxon>
    </lineage>
</organism>
<name>A0A812LQL0_9DINO</name>